<dbReference type="InterPro" id="IPR004320">
    <property type="entry name" value="BPS1_pln"/>
</dbReference>
<gene>
    <name evidence="1" type="ORF">ILEXP_LOCUS22222</name>
</gene>
<reference evidence="1 2" key="1">
    <citation type="submission" date="2024-02" db="EMBL/GenBank/DDBJ databases">
        <authorList>
            <person name="Vignale AGUSTIN F."/>
            <person name="Sosa J E."/>
            <person name="Modenutti C."/>
        </authorList>
    </citation>
    <scope>NUCLEOTIDE SEQUENCE [LARGE SCALE GENOMIC DNA]</scope>
</reference>
<evidence type="ECO:0000313" key="1">
    <source>
        <dbReference type="EMBL" id="CAK9153918.1"/>
    </source>
</evidence>
<dbReference type="PANTHER" id="PTHR33070:SF129">
    <property type="entry name" value="DUF241 DOMAIN PROTEIN"/>
    <property type="match status" value="1"/>
</dbReference>
<proteinExistence type="predicted"/>
<name>A0ABC8S9M1_9AQUA</name>
<dbReference type="Pfam" id="PF03087">
    <property type="entry name" value="BPS1"/>
    <property type="match status" value="1"/>
</dbReference>
<organism evidence="1 2">
    <name type="scientific">Ilex paraguariensis</name>
    <name type="common">yerba mate</name>
    <dbReference type="NCBI Taxonomy" id="185542"/>
    <lineage>
        <taxon>Eukaryota</taxon>
        <taxon>Viridiplantae</taxon>
        <taxon>Streptophyta</taxon>
        <taxon>Embryophyta</taxon>
        <taxon>Tracheophyta</taxon>
        <taxon>Spermatophyta</taxon>
        <taxon>Magnoliopsida</taxon>
        <taxon>eudicotyledons</taxon>
        <taxon>Gunneridae</taxon>
        <taxon>Pentapetalae</taxon>
        <taxon>asterids</taxon>
        <taxon>campanulids</taxon>
        <taxon>Aquifoliales</taxon>
        <taxon>Aquifoliaceae</taxon>
        <taxon>Ilex</taxon>
    </lineage>
</organism>
<dbReference type="Proteomes" id="UP001642360">
    <property type="component" value="Unassembled WGS sequence"/>
</dbReference>
<dbReference type="AlphaFoldDB" id="A0ABC8S9M1"/>
<dbReference type="EMBL" id="CAUOFW020002469">
    <property type="protein sequence ID" value="CAK9153918.1"/>
    <property type="molecule type" value="Genomic_DNA"/>
</dbReference>
<comment type="caution">
    <text evidence="1">The sequence shown here is derived from an EMBL/GenBank/DDBJ whole genome shotgun (WGS) entry which is preliminary data.</text>
</comment>
<sequence length="309" mass="34733">MRKMASSPLNLRSKAPHFHARSVSLPSTSHPLLPQFNEHMCRAFESTSSSSSSSSSSPSMSSRLSGLEDLYDCIDALILLPSTQQTFARGHHEKWVDEALDGFLRLLDVCSIAKEVCSQTKQDVRELLSSLRRRRSGMGNIINGYLIARKKAQKAIHKYMKDLKTIKNKRTHIGLDTDHETMAIVTMLNEAETITLTSVESLLTFVAATKVQSRPSKWSLVSKLMQSRKVACEDEEETDINEFEKVDGILQSLMITQKTSKSGNTMDVDYVQMQLGKMESSIQDLEEGLESLSRRLIRTRVSLLNVLNH</sequence>
<protein>
    <recommendedName>
        <fullName evidence="3">DUF241 domain protein</fullName>
    </recommendedName>
</protein>
<accession>A0ABC8S9M1</accession>
<dbReference type="PANTHER" id="PTHR33070">
    <property type="entry name" value="OS06G0725500 PROTEIN"/>
    <property type="match status" value="1"/>
</dbReference>
<keyword evidence="2" id="KW-1185">Reference proteome</keyword>
<evidence type="ECO:0008006" key="3">
    <source>
        <dbReference type="Google" id="ProtNLM"/>
    </source>
</evidence>
<evidence type="ECO:0000313" key="2">
    <source>
        <dbReference type="Proteomes" id="UP001642360"/>
    </source>
</evidence>